<evidence type="ECO:0000256" key="1">
    <source>
        <dbReference type="SAM" id="Phobius"/>
    </source>
</evidence>
<protein>
    <recommendedName>
        <fullName evidence="4">General secretion pathway GspH domain-containing protein</fullName>
    </recommendedName>
</protein>
<keyword evidence="1" id="KW-0812">Transmembrane</keyword>
<dbReference type="Gene3D" id="3.30.700.10">
    <property type="entry name" value="Glycoprotein, Type 4 Pilin"/>
    <property type="match status" value="1"/>
</dbReference>
<dbReference type="SUPFAM" id="SSF54523">
    <property type="entry name" value="Pili subunits"/>
    <property type="match status" value="1"/>
</dbReference>
<gene>
    <name evidence="2" type="ORF">A3A03_01795</name>
</gene>
<dbReference type="EMBL" id="MFUX01000001">
    <property type="protein sequence ID" value="OGI95136.1"/>
    <property type="molecule type" value="Genomic_DNA"/>
</dbReference>
<accession>A0A1F6XLZ8</accession>
<reference evidence="2 3" key="1">
    <citation type="journal article" date="2016" name="Nat. Commun.">
        <title>Thousands of microbial genomes shed light on interconnected biogeochemical processes in an aquifer system.</title>
        <authorList>
            <person name="Anantharaman K."/>
            <person name="Brown C.T."/>
            <person name="Hug L.A."/>
            <person name="Sharon I."/>
            <person name="Castelle C.J."/>
            <person name="Probst A.J."/>
            <person name="Thomas B.C."/>
            <person name="Singh A."/>
            <person name="Wilkins M.J."/>
            <person name="Karaoz U."/>
            <person name="Brodie E.L."/>
            <person name="Williams K.H."/>
            <person name="Hubbard S.S."/>
            <person name="Banfield J.F."/>
        </authorList>
    </citation>
    <scope>NUCLEOTIDE SEQUENCE [LARGE SCALE GENOMIC DNA]</scope>
</reference>
<proteinExistence type="predicted"/>
<organism evidence="2 3">
    <name type="scientific">Candidatus Nomurabacteria bacterium RIFCSPLOWO2_01_FULL_40_18</name>
    <dbReference type="NCBI Taxonomy" id="1801773"/>
    <lineage>
        <taxon>Bacteria</taxon>
        <taxon>Candidatus Nomuraibacteriota</taxon>
    </lineage>
</organism>
<evidence type="ECO:0008006" key="4">
    <source>
        <dbReference type="Google" id="ProtNLM"/>
    </source>
</evidence>
<dbReference type="AlphaFoldDB" id="A0A1F6XLZ8"/>
<dbReference type="STRING" id="1801773.A3A03_01795"/>
<keyword evidence="1" id="KW-1133">Transmembrane helix</keyword>
<comment type="caution">
    <text evidence="2">The sequence shown here is derived from an EMBL/GenBank/DDBJ whole genome shotgun (WGS) entry which is preliminary data.</text>
</comment>
<sequence length="152" mass="15945">MKNFYQKGLTAIELLVIVAVLGIIFSIVIPQFAKMRENQVFKSTVADVLSSLNKARSQTLASADSSSYGVHFQSDKVIIFKGTAFSSGDANNQTVNITSPAIISTITLTGGGANVYFNRLSGAPSVTGSIVVSSVNFTKTITISATGMASVN</sequence>
<evidence type="ECO:0000313" key="2">
    <source>
        <dbReference type="EMBL" id="OGI95136.1"/>
    </source>
</evidence>
<name>A0A1F6XLZ8_9BACT</name>
<evidence type="ECO:0000313" key="3">
    <source>
        <dbReference type="Proteomes" id="UP000176629"/>
    </source>
</evidence>
<dbReference type="Proteomes" id="UP000176629">
    <property type="component" value="Unassembled WGS sequence"/>
</dbReference>
<keyword evidence="1" id="KW-0472">Membrane</keyword>
<dbReference type="InterPro" id="IPR045584">
    <property type="entry name" value="Pilin-like"/>
</dbReference>
<feature type="transmembrane region" description="Helical" evidence="1">
    <location>
        <begin position="12"/>
        <end position="33"/>
    </location>
</feature>